<protein>
    <submittedName>
        <fullName evidence="1">Uncharacterized protein</fullName>
    </submittedName>
</protein>
<evidence type="ECO:0000313" key="2">
    <source>
        <dbReference type="Proteomes" id="UP000286317"/>
    </source>
</evidence>
<dbReference type="EMBL" id="QXUF01000018">
    <property type="protein sequence ID" value="RIN01976.1"/>
    <property type="molecule type" value="Genomic_DNA"/>
</dbReference>
<keyword evidence="2" id="KW-1185">Reference proteome</keyword>
<proteinExistence type="predicted"/>
<reference evidence="1 2" key="1">
    <citation type="journal article" date="2016" name="Front. Microbiol.">
        <title>Comprehensive Phylogenetic Analysis of Bovine Non-aureus Staphylococci Species Based on Whole-Genome Sequencing.</title>
        <authorList>
            <person name="Naushad S."/>
            <person name="Barkema H.W."/>
            <person name="Luby C."/>
            <person name="Condas L.A."/>
            <person name="Nobrega D.B."/>
            <person name="Carson D.A."/>
            <person name="De Buck J."/>
        </authorList>
    </citation>
    <scope>NUCLEOTIDE SEQUENCE [LARGE SCALE GENOMIC DNA]</scope>
    <source>
        <strain evidence="1 2">SNUC 4554</strain>
    </source>
</reference>
<organism evidence="1 2">
    <name type="scientific">Staphylococcus shinii</name>
    <dbReference type="NCBI Taxonomy" id="2912228"/>
    <lineage>
        <taxon>Bacteria</taxon>
        <taxon>Bacillati</taxon>
        <taxon>Bacillota</taxon>
        <taxon>Bacilli</taxon>
        <taxon>Bacillales</taxon>
        <taxon>Staphylococcaceae</taxon>
        <taxon>Staphylococcus</taxon>
    </lineage>
</organism>
<comment type="caution">
    <text evidence="1">The sequence shown here is derived from an EMBL/GenBank/DDBJ whole genome shotgun (WGS) entry which is preliminary data.</text>
</comment>
<accession>A0A418IHH6</accession>
<dbReference type="AlphaFoldDB" id="A0A418IHH6"/>
<dbReference type="RefSeq" id="WP_119584524.1">
    <property type="nucleotide sequence ID" value="NZ_JBOIMP010000001.1"/>
</dbReference>
<gene>
    <name evidence="1" type="ORF">BU112_04105</name>
</gene>
<name>A0A418IHH6_9STAP</name>
<sequence>MNIENMRVKAEKLTSNERATIIFEYIVNGLSTREIEVKHLGMENHQGWIVWGVLQSYEIKKNLKGKYNNITFAAIKNIVECSNWEDVCKNIMDLDDI</sequence>
<dbReference type="Proteomes" id="UP000286317">
    <property type="component" value="Unassembled WGS sequence"/>
</dbReference>
<evidence type="ECO:0000313" key="1">
    <source>
        <dbReference type="EMBL" id="RIN01976.1"/>
    </source>
</evidence>